<proteinExistence type="inferred from homology"/>
<evidence type="ECO:0000256" key="3">
    <source>
        <dbReference type="ARBA" id="ARBA00023125"/>
    </source>
</evidence>
<dbReference type="Proteomes" id="UP000252706">
    <property type="component" value="Unassembled WGS sequence"/>
</dbReference>
<dbReference type="InterPro" id="IPR036390">
    <property type="entry name" value="WH_DNA-bd_sf"/>
</dbReference>
<dbReference type="InterPro" id="IPR058163">
    <property type="entry name" value="LysR-type_TF_proteobact-type"/>
</dbReference>
<name>A0A366WWK9_9RHOB</name>
<dbReference type="GO" id="GO:0006351">
    <property type="term" value="P:DNA-templated transcription"/>
    <property type="evidence" value="ECO:0007669"/>
    <property type="project" value="TreeGrafter"/>
</dbReference>
<dbReference type="RefSeq" id="WP_113823666.1">
    <property type="nucleotide sequence ID" value="NZ_QOCE01000031.1"/>
</dbReference>
<dbReference type="SUPFAM" id="SSF53850">
    <property type="entry name" value="Periplasmic binding protein-like II"/>
    <property type="match status" value="1"/>
</dbReference>
<dbReference type="Pfam" id="PF03466">
    <property type="entry name" value="LysR_substrate"/>
    <property type="match status" value="1"/>
</dbReference>
<dbReference type="GO" id="GO:0043565">
    <property type="term" value="F:sequence-specific DNA binding"/>
    <property type="evidence" value="ECO:0007669"/>
    <property type="project" value="TreeGrafter"/>
</dbReference>
<evidence type="ECO:0000256" key="1">
    <source>
        <dbReference type="ARBA" id="ARBA00009437"/>
    </source>
</evidence>
<evidence type="ECO:0000256" key="4">
    <source>
        <dbReference type="ARBA" id="ARBA00023163"/>
    </source>
</evidence>
<dbReference type="GO" id="GO:0003700">
    <property type="term" value="F:DNA-binding transcription factor activity"/>
    <property type="evidence" value="ECO:0007669"/>
    <property type="project" value="InterPro"/>
</dbReference>
<reference evidence="6 7" key="1">
    <citation type="submission" date="2018-07" db="EMBL/GenBank/DDBJ databases">
        <title>Modular assembly of carbohydrate-degrading microbial communities in the ocean.</title>
        <authorList>
            <person name="Enke T.N."/>
            <person name="Datta M.S."/>
            <person name="Schwartzman J.A."/>
            <person name="Cermak N."/>
            <person name="Schmitz D.A."/>
            <person name="Barrere J."/>
            <person name="Cordero O.X."/>
        </authorList>
    </citation>
    <scope>NUCLEOTIDE SEQUENCE [LARGE SCALE GENOMIC DNA]</scope>
    <source>
        <strain evidence="6 7">C3M10</strain>
    </source>
</reference>
<dbReference type="Gene3D" id="3.40.190.290">
    <property type="match status" value="1"/>
</dbReference>
<dbReference type="OrthoDB" id="9798121at2"/>
<keyword evidence="4" id="KW-0804">Transcription</keyword>
<organism evidence="6 7">
    <name type="scientific">Phaeobacter gallaeciensis</name>
    <dbReference type="NCBI Taxonomy" id="60890"/>
    <lineage>
        <taxon>Bacteria</taxon>
        <taxon>Pseudomonadati</taxon>
        <taxon>Pseudomonadota</taxon>
        <taxon>Alphaproteobacteria</taxon>
        <taxon>Rhodobacterales</taxon>
        <taxon>Roseobacteraceae</taxon>
        <taxon>Phaeobacter</taxon>
    </lineage>
</organism>
<comment type="caution">
    <text evidence="6">The sequence shown here is derived from an EMBL/GenBank/DDBJ whole genome shotgun (WGS) entry which is preliminary data.</text>
</comment>
<evidence type="ECO:0000256" key="2">
    <source>
        <dbReference type="ARBA" id="ARBA00023015"/>
    </source>
</evidence>
<dbReference type="Pfam" id="PF00126">
    <property type="entry name" value="HTH_1"/>
    <property type="match status" value="1"/>
</dbReference>
<gene>
    <name evidence="6" type="ORF">DS909_11890</name>
</gene>
<dbReference type="AlphaFoldDB" id="A0A366WWK9"/>
<dbReference type="PROSITE" id="PS50931">
    <property type="entry name" value="HTH_LYSR"/>
    <property type="match status" value="1"/>
</dbReference>
<feature type="domain" description="HTH lysR-type" evidence="5">
    <location>
        <begin position="8"/>
        <end position="65"/>
    </location>
</feature>
<dbReference type="FunFam" id="1.10.10.10:FF:000001">
    <property type="entry name" value="LysR family transcriptional regulator"/>
    <property type="match status" value="1"/>
</dbReference>
<accession>A0A366WWK9</accession>
<evidence type="ECO:0000259" key="5">
    <source>
        <dbReference type="PROSITE" id="PS50931"/>
    </source>
</evidence>
<dbReference type="InterPro" id="IPR000847">
    <property type="entry name" value="LysR_HTH_N"/>
</dbReference>
<dbReference type="InterPro" id="IPR005119">
    <property type="entry name" value="LysR_subst-bd"/>
</dbReference>
<dbReference type="Gene3D" id="1.10.10.10">
    <property type="entry name" value="Winged helix-like DNA-binding domain superfamily/Winged helix DNA-binding domain"/>
    <property type="match status" value="1"/>
</dbReference>
<dbReference type="InterPro" id="IPR036388">
    <property type="entry name" value="WH-like_DNA-bd_sf"/>
</dbReference>
<evidence type="ECO:0000313" key="7">
    <source>
        <dbReference type="Proteomes" id="UP000252706"/>
    </source>
</evidence>
<comment type="similarity">
    <text evidence="1">Belongs to the LysR transcriptional regulatory family.</text>
</comment>
<dbReference type="EMBL" id="QOCE01000031">
    <property type="protein sequence ID" value="RBW54529.1"/>
    <property type="molecule type" value="Genomic_DNA"/>
</dbReference>
<keyword evidence="2" id="KW-0805">Transcription regulation</keyword>
<dbReference type="SUPFAM" id="SSF46785">
    <property type="entry name" value="Winged helix' DNA-binding domain"/>
    <property type="match status" value="1"/>
</dbReference>
<keyword evidence="3" id="KW-0238">DNA-binding</keyword>
<evidence type="ECO:0000313" key="6">
    <source>
        <dbReference type="EMBL" id="RBW54529.1"/>
    </source>
</evidence>
<protein>
    <submittedName>
        <fullName evidence="6">LysR family transcriptional regulator</fullName>
    </submittedName>
</protein>
<dbReference type="PANTHER" id="PTHR30537">
    <property type="entry name" value="HTH-TYPE TRANSCRIPTIONAL REGULATOR"/>
    <property type="match status" value="1"/>
</dbReference>
<sequence>MNWQSISFDWSHIRAFLATAEEGSLSAAARVLGQTQPTLGRQVTALEEELGVTLFERTGRALILTQPGAELLDHARAMRDAAMRVSLVASGQSQAIEGTVRITASEVYCAFVLPPVLLRLREIAPKLVVDLVSADDVRDLQQREADIAIRHVRPEQPDLIARLVAEATAGLYGAPSYLNRRGRPTSVEDLKTHDFVSFGQVPRMVEFFADQGVALQPENFRMGSASGVAAWAMVEQGLGLSLMADQVARRSTAVEQVVSDLQPVSFPVWLTTHRELHTARRIRLVFDLLADFLAQDVASSGVVKGAPPR</sequence>
<dbReference type="PANTHER" id="PTHR30537:SF3">
    <property type="entry name" value="TRANSCRIPTIONAL REGULATORY PROTEIN"/>
    <property type="match status" value="1"/>
</dbReference>
<dbReference type="PRINTS" id="PR00039">
    <property type="entry name" value="HTHLYSR"/>
</dbReference>